<dbReference type="Pfam" id="PF11346">
    <property type="entry name" value="DUF3149"/>
    <property type="match status" value="1"/>
</dbReference>
<proteinExistence type="predicted"/>
<feature type="transmembrane region" description="Helical" evidence="1">
    <location>
        <begin position="12"/>
        <end position="35"/>
    </location>
</feature>
<keyword evidence="1" id="KW-1133">Transmembrane helix</keyword>
<evidence type="ECO:0000256" key="1">
    <source>
        <dbReference type="SAM" id="Phobius"/>
    </source>
</evidence>
<dbReference type="EMBL" id="CP109965">
    <property type="protein sequence ID" value="WAJ70917.1"/>
    <property type="molecule type" value="Genomic_DNA"/>
</dbReference>
<keyword evidence="1" id="KW-0472">Membrane</keyword>
<keyword evidence="1" id="KW-0812">Transmembrane</keyword>
<name>A0ABY7AQ90_9ALTE</name>
<sequence length="46" mass="5059">MSSLQMLLADPVVWGSLLGLSIVLGLCGYYVWLFLTKIAHSDSEQC</sequence>
<dbReference type="InterPro" id="IPR021494">
    <property type="entry name" value="DUF3149"/>
</dbReference>
<evidence type="ECO:0000313" key="3">
    <source>
        <dbReference type="Proteomes" id="UP001163726"/>
    </source>
</evidence>
<organism evidence="2 3">
    <name type="scientific">Catenovulum adriaticum</name>
    <dbReference type="NCBI Taxonomy" id="2984846"/>
    <lineage>
        <taxon>Bacteria</taxon>
        <taxon>Pseudomonadati</taxon>
        <taxon>Pseudomonadota</taxon>
        <taxon>Gammaproteobacteria</taxon>
        <taxon>Alteromonadales</taxon>
        <taxon>Alteromonadaceae</taxon>
        <taxon>Catenovulum</taxon>
    </lineage>
</organism>
<dbReference type="RefSeq" id="WP_268075282.1">
    <property type="nucleotide sequence ID" value="NZ_CP109965.1"/>
</dbReference>
<accession>A0ABY7AQ90</accession>
<reference evidence="2" key="1">
    <citation type="submission" date="2022-10" db="EMBL/GenBank/DDBJ databases">
        <title>Catenovulum adriacola sp. nov. isolated in the Harbour of Susak.</title>
        <authorList>
            <person name="Schoch T."/>
            <person name="Reich S.J."/>
            <person name="Stoeferle S."/>
            <person name="Flaiz M."/>
            <person name="Kazda M."/>
            <person name="Riedel C.U."/>
            <person name="Duerre P."/>
        </authorList>
    </citation>
    <scope>NUCLEOTIDE SEQUENCE</scope>
    <source>
        <strain evidence="2">TS8</strain>
    </source>
</reference>
<evidence type="ECO:0000313" key="2">
    <source>
        <dbReference type="EMBL" id="WAJ70917.1"/>
    </source>
</evidence>
<protein>
    <submittedName>
        <fullName evidence="2">DUF3149 domain-containing protein</fullName>
    </submittedName>
</protein>
<dbReference type="Proteomes" id="UP001163726">
    <property type="component" value="Chromosome"/>
</dbReference>
<gene>
    <name evidence="2" type="ORF">OLW01_03700</name>
</gene>
<keyword evidence="3" id="KW-1185">Reference proteome</keyword>